<proteinExistence type="predicted"/>
<dbReference type="PANTHER" id="PTHR34066">
    <property type="entry name" value="GROWTH FACTOR 2"/>
    <property type="match status" value="1"/>
</dbReference>
<keyword evidence="3" id="KW-1185">Reference proteome</keyword>
<name>A0A0C3Q640_9AGAM</name>
<evidence type="ECO:0000313" key="3">
    <source>
        <dbReference type="Proteomes" id="UP000054248"/>
    </source>
</evidence>
<dbReference type="Pfam" id="PF08576">
    <property type="entry name" value="DUF1764"/>
    <property type="match status" value="1"/>
</dbReference>
<accession>A0A0C3Q640</accession>
<organism evidence="2 3">
    <name type="scientific">Tulasnella calospora MUT 4182</name>
    <dbReference type="NCBI Taxonomy" id="1051891"/>
    <lineage>
        <taxon>Eukaryota</taxon>
        <taxon>Fungi</taxon>
        <taxon>Dikarya</taxon>
        <taxon>Basidiomycota</taxon>
        <taxon>Agaricomycotina</taxon>
        <taxon>Agaricomycetes</taxon>
        <taxon>Cantharellales</taxon>
        <taxon>Tulasnellaceae</taxon>
        <taxon>Tulasnella</taxon>
    </lineage>
</organism>
<dbReference type="HOGENOM" id="CLU_103523_1_1_1"/>
<feature type="region of interest" description="Disordered" evidence="1">
    <location>
        <begin position="1"/>
        <end position="174"/>
    </location>
</feature>
<evidence type="ECO:0008006" key="4">
    <source>
        <dbReference type="Google" id="ProtNLM"/>
    </source>
</evidence>
<dbReference type="AlphaFoldDB" id="A0A0C3Q640"/>
<dbReference type="Proteomes" id="UP000054248">
    <property type="component" value="Unassembled WGS sequence"/>
</dbReference>
<protein>
    <recommendedName>
        <fullName evidence="4">DUF1764-domain-containing protein</fullName>
    </recommendedName>
</protein>
<dbReference type="InterPro" id="IPR013885">
    <property type="entry name" value="DUF1764_euk"/>
</dbReference>
<sequence>MPKAEASRVKTKSKAPKSSAKRTTEIEDIFATAKGKGKPSEKVSSGDAHKATPTSRTPPQESPIVSKKERKPKSKLLLSAAGEPDTSSGKPPANDAGGAGESGNSRKRRRQSPSALESAPNVVVDPSTKIEAKARAPNKKLKIGTDSDSQQPTDADLRFADSRGSGPRPRTEEGFLIYKEDELGMTGKGGDTPLCPFDCDCCY</sequence>
<dbReference type="OrthoDB" id="20835at2759"/>
<evidence type="ECO:0000313" key="2">
    <source>
        <dbReference type="EMBL" id="KIO24705.1"/>
    </source>
</evidence>
<reference evidence="3" key="2">
    <citation type="submission" date="2015-01" db="EMBL/GenBank/DDBJ databases">
        <title>Evolutionary Origins and Diversification of the Mycorrhizal Mutualists.</title>
        <authorList>
            <consortium name="DOE Joint Genome Institute"/>
            <consortium name="Mycorrhizal Genomics Consortium"/>
            <person name="Kohler A."/>
            <person name="Kuo A."/>
            <person name="Nagy L.G."/>
            <person name="Floudas D."/>
            <person name="Copeland A."/>
            <person name="Barry K.W."/>
            <person name="Cichocki N."/>
            <person name="Veneault-Fourrey C."/>
            <person name="LaButti K."/>
            <person name="Lindquist E.A."/>
            <person name="Lipzen A."/>
            <person name="Lundell T."/>
            <person name="Morin E."/>
            <person name="Murat C."/>
            <person name="Riley R."/>
            <person name="Ohm R."/>
            <person name="Sun H."/>
            <person name="Tunlid A."/>
            <person name="Henrissat B."/>
            <person name="Grigoriev I.V."/>
            <person name="Hibbett D.S."/>
            <person name="Martin F."/>
        </authorList>
    </citation>
    <scope>NUCLEOTIDE SEQUENCE [LARGE SCALE GENOMIC DNA]</scope>
    <source>
        <strain evidence="3">MUT 4182</strain>
    </source>
</reference>
<reference evidence="2 3" key="1">
    <citation type="submission" date="2014-04" db="EMBL/GenBank/DDBJ databases">
        <authorList>
            <consortium name="DOE Joint Genome Institute"/>
            <person name="Kuo A."/>
            <person name="Girlanda M."/>
            <person name="Perotto S."/>
            <person name="Kohler A."/>
            <person name="Nagy L.G."/>
            <person name="Floudas D."/>
            <person name="Copeland A."/>
            <person name="Barry K.W."/>
            <person name="Cichocki N."/>
            <person name="Veneault-Fourrey C."/>
            <person name="LaButti K."/>
            <person name="Lindquist E.A."/>
            <person name="Lipzen A."/>
            <person name="Lundell T."/>
            <person name="Morin E."/>
            <person name="Murat C."/>
            <person name="Sun H."/>
            <person name="Tunlid A."/>
            <person name="Henrissat B."/>
            <person name="Grigoriev I.V."/>
            <person name="Hibbett D.S."/>
            <person name="Martin F."/>
            <person name="Nordberg H.P."/>
            <person name="Cantor M.N."/>
            <person name="Hua S.X."/>
        </authorList>
    </citation>
    <scope>NUCLEOTIDE SEQUENCE [LARGE SCALE GENOMIC DNA]</scope>
    <source>
        <strain evidence="2 3">MUT 4182</strain>
    </source>
</reference>
<dbReference type="PANTHER" id="PTHR34066:SF1">
    <property type="entry name" value="DUF1764 FAMILY PROTEIN"/>
    <property type="match status" value="1"/>
</dbReference>
<evidence type="ECO:0000256" key="1">
    <source>
        <dbReference type="SAM" id="MobiDB-lite"/>
    </source>
</evidence>
<dbReference type="EMBL" id="KN823056">
    <property type="protein sequence ID" value="KIO24705.1"/>
    <property type="molecule type" value="Genomic_DNA"/>
</dbReference>
<gene>
    <name evidence="2" type="ORF">M407DRAFT_244371</name>
</gene>